<dbReference type="InterPro" id="IPR001633">
    <property type="entry name" value="EAL_dom"/>
</dbReference>
<keyword evidence="1" id="KW-1133">Transmembrane helix</keyword>
<feature type="domain" description="EAL" evidence="2">
    <location>
        <begin position="424"/>
        <end position="681"/>
    </location>
</feature>
<reference evidence="5" key="1">
    <citation type="journal article" date="2019" name="Int. J. Syst. Evol. Microbiol.">
        <title>The Global Catalogue of Microorganisms (GCM) 10K type strain sequencing project: providing services to taxonomists for standard genome sequencing and annotation.</title>
        <authorList>
            <consortium name="The Broad Institute Genomics Platform"/>
            <consortium name="The Broad Institute Genome Sequencing Center for Infectious Disease"/>
            <person name="Wu L."/>
            <person name="Ma J."/>
        </authorList>
    </citation>
    <scope>NUCLEOTIDE SEQUENCE [LARGE SCALE GENOMIC DNA]</scope>
    <source>
        <strain evidence="5">JCM 14718</strain>
    </source>
</reference>
<keyword evidence="1" id="KW-0472">Membrane</keyword>
<accession>A0ABP4T7N3</accession>
<dbReference type="InterPro" id="IPR052155">
    <property type="entry name" value="Biofilm_reg_signaling"/>
</dbReference>
<evidence type="ECO:0000313" key="4">
    <source>
        <dbReference type="EMBL" id="GAA1683627.1"/>
    </source>
</evidence>
<dbReference type="SUPFAM" id="SSF55073">
    <property type="entry name" value="Nucleotide cyclase"/>
    <property type="match status" value="1"/>
</dbReference>
<feature type="domain" description="GGDEF" evidence="3">
    <location>
        <begin position="282"/>
        <end position="418"/>
    </location>
</feature>
<dbReference type="Gene3D" id="3.30.70.270">
    <property type="match status" value="1"/>
</dbReference>
<dbReference type="PANTHER" id="PTHR44757:SF2">
    <property type="entry name" value="BIOFILM ARCHITECTURE MAINTENANCE PROTEIN MBAA"/>
    <property type="match status" value="1"/>
</dbReference>
<name>A0ABP4T7N3_9ACTN</name>
<dbReference type="InterPro" id="IPR029787">
    <property type="entry name" value="Nucleotide_cyclase"/>
</dbReference>
<dbReference type="CDD" id="cd01949">
    <property type="entry name" value="GGDEF"/>
    <property type="match status" value="1"/>
</dbReference>
<gene>
    <name evidence="4" type="primary">rmdB</name>
    <name evidence="4" type="ORF">GCM10009765_36040</name>
</gene>
<dbReference type="PANTHER" id="PTHR44757">
    <property type="entry name" value="DIGUANYLATE CYCLASE DGCP"/>
    <property type="match status" value="1"/>
</dbReference>
<dbReference type="Gene3D" id="3.20.20.450">
    <property type="entry name" value="EAL domain"/>
    <property type="match status" value="1"/>
</dbReference>
<feature type="transmembrane region" description="Helical" evidence="1">
    <location>
        <begin position="89"/>
        <end position="113"/>
    </location>
</feature>
<dbReference type="InterPro" id="IPR000160">
    <property type="entry name" value="GGDEF_dom"/>
</dbReference>
<dbReference type="PROSITE" id="PS50883">
    <property type="entry name" value="EAL"/>
    <property type="match status" value="1"/>
</dbReference>
<dbReference type="RefSeq" id="WP_344311389.1">
    <property type="nucleotide sequence ID" value="NZ_BAAANY010000011.1"/>
</dbReference>
<dbReference type="EMBL" id="BAAANY010000011">
    <property type="protein sequence ID" value="GAA1683627.1"/>
    <property type="molecule type" value="Genomic_DNA"/>
</dbReference>
<feature type="transmembrane region" description="Helical" evidence="1">
    <location>
        <begin position="16"/>
        <end position="37"/>
    </location>
</feature>
<keyword evidence="1" id="KW-0812">Transmembrane</keyword>
<dbReference type="Proteomes" id="UP001500618">
    <property type="component" value="Unassembled WGS sequence"/>
</dbReference>
<evidence type="ECO:0000313" key="5">
    <source>
        <dbReference type="Proteomes" id="UP001500618"/>
    </source>
</evidence>
<evidence type="ECO:0000256" key="1">
    <source>
        <dbReference type="SAM" id="Phobius"/>
    </source>
</evidence>
<feature type="transmembrane region" description="Helical" evidence="1">
    <location>
        <begin position="196"/>
        <end position="220"/>
    </location>
</feature>
<dbReference type="SUPFAM" id="SSF141868">
    <property type="entry name" value="EAL domain-like"/>
    <property type="match status" value="1"/>
</dbReference>
<keyword evidence="5" id="KW-1185">Reference proteome</keyword>
<dbReference type="SMART" id="SM00267">
    <property type="entry name" value="GGDEF"/>
    <property type="match status" value="1"/>
</dbReference>
<sequence>MTTADPRDLTPSWREWRFWLFVCLAALAALAVIRYGAATDIGSLGKLPPSFWVIAAMVVIGELWPVAAMATDGRRPTAQGNGLVASTTFVFAVLIFWGLGAAIVIQIIGIMLADLPRRRAIYRTIFNISQYSLSWAAAHVVLTVMVADRHPGSPLDLHPRVLPAIVLAAVAYFLANDLLVSIMAKLHMGGTLRSHFFYAFGYHLFSEGALLALAPIVVIALQQSPWYLPLLLVALIAVQQNARVSNRHQRLALHDELTGLANRKLLYNSAVQALSDARETGRSVGVLFLDLDHFKSVNDTLGHHVGDQLLQDVANRLTRSVRADDIVSRVGGDEFAVLLPGLVDQWTAAEVADRVSDALAAPFSPHGEAAVRIDLGGSIGIAFFPAHGEDVDTIFQHADAAMYTAKSRGLDSVVYSDHSTEGIGGAILTELREALQSGPETAGLAVHYQPQVELGSGEVVGVEALVRWRHQRLGWIAPTEFVPMAERGVLIGELTRWMLDTSLAQLRDWEDAGLKLRVAVNISVRDLQSVELADFLARRLVHYQLPADRLRVEIDDASSISGRENVQAALDALEDLGVGISLDHFGIGYCSLTRLRRLPVSEVKIDSSFVSRLMSDDDDAAVVRSIVDLASALELAVVAEGVEDEPTWRALAALGCNGAQGNYFAHPMPPEDVVLLLRDGSRFPLLRAVSS</sequence>
<comment type="caution">
    <text evidence="4">The sequence shown here is derived from an EMBL/GenBank/DDBJ whole genome shotgun (WGS) entry which is preliminary data.</text>
</comment>
<feature type="transmembrane region" description="Helical" evidence="1">
    <location>
        <begin position="125"/>
        <end position="146"/>
    </location>
</feature>
<dbReference type="PROSITE" id="PS50887">
    <property type="entry name" value="GGDEF"/>
    <property type="match status" value="1"/>
</dbReference>
<dbReference type="CDD" id="cd01948">
    <property type="entry name" value="EAL"/>
    <property type="match status" value="1"/>
</dbReference>
<feature type="transmembrane region" description="Helical" evidence="1">
    <location>
        <begin position="49"/>
        <end position="69"/>
    </location>
</feature>
<dbReference type="Pfam" id="PF00563">
    <property type="entry name" value="EAL"/>
    <property type="match status" value="1"/>
</dbReference>
<feature type="transmembrane region" description="Helical" evidence="1">
    <location>
        <begin position="161"/>
        <end position="184"/>
    </location>
</feature>
<dbReference type="SMART" id="SM00052">
    <property type="entry name" value="EAL"/>
    <property type="match status" value="1"/>
</dbReference>
<organism evidence="4 5">
    <name type="scientific">Fodinicola feengrottensis</name>
    <dbReference type="NCBI Taxonomy" id="435914"/>
    <lineage>
        <taxon>Bacteria</taxon>
        <taxon>Bacillati</taxon>
        <taxon>Actinomycetota</taxon>
        <taxon>Actinomycetes</taxon>
        <taxon>Mycobacteriales</taxon>
        <taxon>Fodinicola</taxon>
    </lineage>
</organism>
<dbReference type="Pfam" id="PF20972">
    <property type="entry name" value="MASE9"/>
    <property type="match status" value="1"/>
</dbReference>
<dbReference type="InterPro" id="IPR043128">
    <property type="entry name" value="Rev_trsase/Diguanyl_cyclase"/>
</dbReference>
<dbReference type="Pfam" id="PF00990">
    <property type="entry name" value="GGDEF"/>
    <property type="match status" value="1"/>
</dbReference>
<evidence type="ECO:0000259" key="3">
    <source>
        <dbReference type="PROSITE" id="PS50887"/>
    </source>
</evidence>
<proteinExistence type="predicted"/>
<dbReference type="NCBIfam" id="TIGR00254">
    <property type="entry name" value="GGDEF"/>
    <property type="match status" value="1"/>
</dbReference>
<protein>
    <submittedName>
        <fullName evidence="4">Cyclic Di-GMP phosphodiesterase RmdB</fullName>
    </submittedName>
</protein>
<dbReference type="InterPro" id="IPR035919">
    <property type="entry name" value="EAL_sf"/>
</dbReference>
<evidence type="ECO:0000259" key="2">
    <source>
        <dbReference type="PROSITE" id="PS50883"/>
    </source>
</evidence>
<dbReference type="InterPro" id="IPR048430">
    <property type="entry name" value="MASE9"/>
</dbReference>